<evidence type="ECO:0000259" key="2">
    <source>
        <dbReference type="Pfam" id="PF19274"/>
    </source>
</evidence>
<dbReference type="Proteomes" id="UP001172457">
    <property type="component" value="Chromosome 7"/>
</dbReference>
<dbReference type="InterPro" id="IPR036865">
    <property type="entry name" value="CRAL-TRIO_dom_sf"/>
</dbReference>
<sequence>MSWLLWKGCSIRKVMPSPWFTKGLKETPGVFKLRAVLEPENGVFQFSSFSPSLNFRRNHQHYRPSSLIFSYCVSTASNGSKEETQLPSLIEQPGSFSSWHQECDQLCLVEECEDVTIRLFLRETCFLFLKYLKSRKTFIPNGSNSASEVQNEIVQNKMFMQGSDKNRHPIAVVFGGRHYYCNKKGGLEEFKRFVVFGLDKLCSKISRGQEKFVVIGDLQGWGYLCTDIRGYLAALAILQFLLKYHAVWGSMENNAVAREKRKQLLLMLCQHEAKKA</sequence>
<dbReference type="EMBL" id="JARYMX010000007">
    <property type="protein sequence ID" value="KAJ9541111.1"/>
    <property type="molecule type" value="Genomic_DNA"/>
</dbReference>
<dbReference type="CDD" id="cd00170">
    <property type="entry name" value="SEC14"/>
    <property type="match status" value="1"/>
</dbReference>
<dbReference type="Pfam" id="PF19274">
    <property type="entry name" value="PI4K_N"/>
    <property type="match status" value="1"/>
</dbReference>
<organism evidence="3 4">
    <name type="scientific">Centaurea solstitialis</name>
    <name type="common">yellow star-thistle</name>
    <dbReference type="NCBI Taxonomy" id="347529"/>
    <lineage>
        <taxon>Eukaryota</taxon>
        <taxon>Viridiplantae</taxon>
        <taxon>Streptophyta</taxon>
        <taxon>Embryophyta</taxon>
        <taxon>Tracheophyta</taxon>
        <taxon>Spermatophyta</taxon>
        <taxon>Magnoliopsida</taxon>
        <taxon>eudicotyledons</taxon>
        <taxon>Gunneridae</taxon>
        <taxon>Pentapetalae</taxon>
        <taxon>asterids</taxon>
        <taxon>campanulids</taxon>
        <taxon>Asterales</taxon>
        <taxon>Asteraceae</taxon>
        <taxon>Carduoideae</taxon>
        <taxon>Cardueae</taxon>
        <taxon>Centaureinae</taxon>
        <taxon>Centaurea</taxon>
    </lineage>
</organism>
<dbReference type="InterPro" id="IPR001251">
    <property type="entry name" value="CRAL-TRIO_dom"/>
</dbReference>
<evidence type="ECO:0000256" key="1">
    <source>
        <dbReference type="ARBA" id="ARBA00006209"/>
    </source>
</evidence>
<feature type="domain" description="PI4-kinase N-terminal" evidence="2">
    <location>
        <begin position="243"/>
        <end position="274"/>
    </location>
</feature>
<dbReference type="InterPro" id="IPR045495">
    <property type="entry name" value="PI4K_N"/>
</dbReference>
<name>A0AA38SSH1_9ASTR</name>
<accession>A0AA38SSH1</accession>
<dbReference type="PANTHER" id="PTHR46277:SF19">
    <property type="entry name" value="RANDOM SLUG PROTEIN 5-LIKE"/>
    <property type="match status" value="1"/>
</dbReference>
<dbReference type="AlphaFoldDB" id="A0AA38SSH1"/>
<dbReference type="Gene3D" id="3.40.525.10">
    <property type="entry name" value="CRAL-TRIO lipid binding domain"/>
    <property type="match status" value="1"/>
</dbReference>
<evidence type="ECO:0000313" key="3">
    <source>
        <dbReference type="EMBL" id="KAJ9541111.1"/>
    </source>
</evidence>
<evidence type="ECO:0000313" key="4">
    <source>
        <dbReference type="Proteomes" id="UP001172457"/>
    </source>
</evidence>
<reference evidence="3" key="1">
    <citation type="submission" date="2023-03" db="EMBL/GenBank/DDBJ databases">
        <title>Chromosome-scale reference genome and RAD-based genetic map of yellow starthistle (Centaurea solstitialis) reveal putative structural variation and QTLs associated with invader traits.</title>
        <authorList>
            <person name="Reatini B."/>
            <person name="Cang F.A."/>
            <person name="Jiang Q."/>
            <person name="Mckibben M.T.W."/>
            <person name="Barker M.S."/>
            <person name="Rieseberg L.H."/>
            <person name="Dlugosch K.M."/>
        </authorList>
    </citation>
    <scope>NUCLEOTIDE SEQUENCE</scope>
    <source>
        <strain evidence="3">CAN-66</strain>
        <tissue evidence="3">Leaf</tissue>
    </source>
</reference>
<comment type="similarity">
    <text evidence="1">Belongs to the PI3/PI4-kinase family. Type III PI4K subfamily.</text>
</comment>
<comment type="caution">
    <text evidence="3">The sequence shown here is derived from an EMBL/GenBank/DDBJ whole genome shotgun (WGS) entry which is preliminary data.</text>
</comment>
<gene>
    <name evidence="3" type="ORF">OSB04_027617</name>
</gene>
<proteinExistence type="inferred from homology"/>
<dbReference type="SUPFAM" id="SSF52087">
    <property type="entry name" value="CRAL/TRIO domain"/>
    <property type="match status" value="1"/>
</dbReference>
<dbReference type="PANTHER" id="PTHR46277">
    <property type="entry name" value="OS03G0850700 PROTEIN"/>
    <property type="match status" value="1"/>
</dbReference>
<protein>
    <recommendedName>
        <fullName evidence="2">PI4-kinase N-terminal domain-containing protein</fullName>
    </recommendedName>
</protein>
<keyword evidence="4" id="KW-1185">Reference proteome</keyword>